<dbReference type="Pfam" id="PF00928">
    <property type="entry name" value="Adap_comp_sub"/>
    <property type="match status" value="1"/>
</dbReference>
<keyword evidence="4" id="KW-0472">Membrane</keyword>
<sequence>MTLFSLFTNTHSDLFSDRKVIIEKHWHELIPRRVVDFFNDQVSRAMADGEDVTREDVLPIISSPKYQLINVYRDGLTYLSPVTKEVDPMMVFEFLHRIPDIMQEYFGQVSETVIKENFVTVYQLLEEMMDDGFPLTTEPNALKEIVPAPNILNKVITTMGATTSVSTRKMPHGMSNLPWRKAGVKYTSNEIFFDIVEEIDAIVDSTGKAVSCEAHGAIQTNSRLSGMPDLTLSFVNPRLVDDCSFHQSVRFNKWESDKVLSFVPPDGHFRLMSYRVNLPSQQNLPIQVKPSINIGANGAKFDITVSLRNTDGKPVENTVLTLPLHKSTTTLTAHCNVGQYMFDPVGKVLRWDIGKIVPRERAPVLSGSFGFGSSSEAAGNAGYNIGVEFLINSHSLSGLKVDVLKLFNESYKPYKGVRTMTKAGRYQVRA</sequence>
<evidence type="ECO:0000256" key="3">
    <source>
        <dbReference type="ARBA" id="ARBA00022927"/>
    </source>
</evidence>
<organism evidence="7 8">
    <name type="scientific">Linnemannia exigua</name>
    <dbReference type="NCBI Taxonomy" id="604196"/>
    <lineage>
        <taxon>Eukaryota</taxon>
        <taxon>Fungi</taxon>
        <taxon>Fungi incertae sedis</taxon>
        <taxon>Mucoromycota</taxon>
        <taxon>Mortierellomycotina</taxon>
        <taxon>Mortierellomycetes</taxon>
        <taxon>Mortierellales</taxon>
        <taxon>Mortierellaceae</taxon>
        <taxon>Linnemannia</taxon>
    </lineage>
</organism>
<dbReference type="InterPro" id="IPR028565">
    <property type="entry name" value="MHD"/>
</dbReference>
<evidence type="ECO:0000256" key="1">
    <source>
        <dbReference type="ARBA" id="ARBA00004308"/>
    </source>
</evidence>
<evidence type="ECO:0000313" key="8">
    <source>
        <dbReference type="Proteomes" id="UP001194580"/>
    </source>
</evidence>
<dbReference type="InterPro" id="IPR001392">
    <property type="entry name" value="Clathrin_mu"/>
</dbReference>
<keyword evidence="3 5" id="KW-0653">Protein transport</keyword>
<dbReference type="InterPro" id="IPR050431">
    <property type="entry name" value="Adaptor_comp_med_subunit"/>
</dbReference>
<dbReference type="AlphaFoldDB" id="A0AAD4DKR9"/>
<dbReference type="InterPro" id="IPR022775">
    <property type="entry name" value="AP_mu_sigma_su"/>
</dbReference>
<dbReference type="PANTHER" id="PTHR10529">
    <property type="entry name" value="AP COMPLEX SUBUNIT MU"/>
    <property type="match status" value="1"/>
</dbReference>
<dbReference type="GO" id="GO:0006886">
    <property type="term" value="P:intracellular protein transport"/>
    <property type="evidence" value="ECO:0007669"/>
    <property type="project" value="UniProtKB-UniRule"/>
</dbReference>
<dbReference type="InterPro" id="IPR036168">
    <property type="entry name" value="AP2_Mu_C_sf"/>
</dbReference>
<dbReference type="CDD" id="cd09252">
    <property type="entry name" value="AP-3_Mu3_Cterm"/>
    <property type="match status" value="1"/>
</dbReference>
<evidence type="ECO:0000256" key="2">
    <source>
        <dbReference type="ARBA" id="ARBA00022448"/>
    </source>
</evidence>
<comment type="subcellular location">
    <subcellularLocation>
        <location evidence="1">Endomembrane system</location>
    </subcellularLocation>
</comment>
<gene>
    <name evidence="7" type="primary">AP3M2</name>
    <name evidence="7" type="ORF">BGZ95_009086</name>
</gene>
<dbReference type="EMBL" id="JAAAIL010000051">
    <property type="protein sequence ID" value="KAG0280703.1"/>
    <property type="molecule type" value="Genomic_DNA"/>
</dbReference>
<feature type="domain" description="MHD" evidence="6">
    <location>
        <begin position="188"/>
        <end position="429"/>
    </location>
</feature>
<dbReference type="PRINTS" id="PR00314">
    <property type="entry name" value="CLATHRINADPT"/>
</dbReference>
<proteinExistence type="inferred from homology"/>
<dbReference type="GO" id="GO:0030131">
    <property type="term" value="C:clathrin adaptor complex"/>
    <property type="evidence" value="ECO:0007669"/>
    <property type="project" value="UniProtKB-UniRule"/>
</dbReference>
<dbReference type="Proteomes" id="UP001194580">
    <property type="component" value="Unassembled WGS sequence"/>
</dbReference>
<evidence type="ECO:0000313" key="7">
    <source>
        <dbReference type="EMBL" id="KAG0280703.1"/>
    </source>
</evidence>
<keyword evidence="2 5" id="KW-0813">Transport</keyword>
<dbReference type="CDD" id="cd14837">
    <property type="entry name" value="AP3_Mu_N"/>
    <property type="match status" value="1"/>
</dbReference>
<dbReference type="SUPFAM" id="SSF64356">
    <property type="entry name" value="SNARE-like"/>
    <property type="match status" value="1"/>
</dbReference>
<name>A0AAD4DKR9_9FUNG</name>
<accession>A0AAD4DKR9</accession>
<dbReference type="Pfam" id="PF01217">
    <property type="entry name" value="Clat_adaptor_s"/>
    <property type="match status" value="1"/>
</dbReference>
<dbReference type="GO" id="GO:0016192">
    <property type="term" value="P:vesicle-mediated transport"/>
    <property type="evidence" value="ECO:0007669"/>
    <property type="project" value="InterPro"/>
</dbReference>
<dbReference type="SUPFAM" id="SSF49447">
    <property type="entry name" value="Second domain of Mu2 adaptin subunit (ap50) of ap2 adaptor"/>
    <property type="match status" value="1"/>
</dbReference>
<protein>
    <submittedName>
        <fullName evidence="7">AP-3 complex subunit mu-2</fullName>
    </submittedName>
</protein>
<dbReference type="Gene3D" id="2.60.40.1170">
    <property type="entry name" value="Mu homology domain, subdomain B"/>
    <property type="match status" value="2"/>
</dbReference>
<dbReference type="PROSITE" id="PS51072">
    <property type="entry name" value="MHD"/>
    <property type="match status" value="1"/>
</dbReference>
<dbReference type="PIRSF" id="PIRSF005992">
    <property type="entry name" value="Clathrin_mu"/>
    <property type="match status" value="1"/>
</dbReference>
<dbReference type="Gene3D" id="3.30.450.60">
    <property type="match status" value="1"/>
</dbReference>
<evidence type="ECO:0000256" key="4">
    <source>
        <dbReference type="ARBA" id="ARBA00023136"/>
    </source>
</evidence>
<evidence type="ECO:0000259" key="6">
    <source>
        <dbReference type="PROSITE" id="PS51072"/>
    </source>
</evidence>
<reference evidence="7" key="1">
    <citation type="journal article" date="2020" name="Fungal Divers.">
        <title>Resolving the Mortierellaceae phylogeny through synthesis of multi-gene phylogenetics and phylogenomics.</title>
        <authorList>
            <person name="Vandepol N."/>
            <person name="Liber J."/>
            <person name="Desiro A."/>
            <person name="Na H."/>
            <person name="Kennedy M."/>
            <person name="Barry K."/>
            <person name="Grigoriev I.V."/>
            <person name="Miller A.N."/>
            <person name="O'Donnell K."/>
            <person name="Stajich J.E."/>
            <person name="Bonito G."/>
        </authorList>
    </citation>
    <scope>NUCLEOTIDE SEQUENCE</scope>
    <source>
        <strain evidence="7">NRRL 28262</strain>
    </source>
</reference>
<evidence type="ECO:0000256" key="5">
    <source>
        <dbReference type="PIRNR" id="PIRNR005992"/>
    </source>
</evidence>
<keyword evidence="8" id="KW-1185">Reference proteome</keyword>
<dbReference type="GO" id="GO:0012505">
    <property type="term" value="C:endomembrane system"/>
    <property type="evidence" value="ECO:0007669"/>
    <property type="project" value="UniProtKB-SubCell"/>
</dbReference>
<dbReference type="InterPro" id="IPR011012">
    <property type="entry name" value="Longin-like_dom_sf"/>
</dbReference>
<comment type="similarity">
    <text evidence="5">Belongs to the adaptor complexes medium subunit family.</text>
</comment>
<comment type="caution">
    <text evidence="7">The sequence shown here is derived from an EMBL/GenBank/DDBJ whole genome shotgun (WGS) entry which is preliminary data.</text>
</comment>